<comment type="caution">
    <text evidence="3">The sequence shown here is derived from an EMBL/GenBank/DDBJ whole genome shotgun (WGS) entry which is preliminary data.</text>
</comment>
<evidence type="ECO:0000313" key="3">
    <source>
        <dbReference type="EMBL" id="KAK2606229.1"/>
    </source>
</evidence>
<dbReference type="InterPro" id="IPR023610">
    <property type="entry name" value="PInositol-4/5-P-5/4-kinase"/>
</dbReference>
<dbReference type="InterPro" id="IPR002498">
    <property type="entry name" value="PInositol-4-P-4/5-kinase_core"/>
</dbReference>
<dbReference type="EMBL" id="JASWJB010000044">
    <property type="protein sequence ID" value="KAK2606229.1"/>
    <property type="molecule type" value="Genomic_DNA"/>
</dbReference>
<keyword evidence="1" id="KW-0067">ATP-binding</keyword>
<sequence>MGAHTRRSAAITRAISRGLDGENEHAEQGKWSRAVKRVIEFFSIFHLDLDRYRGDDFYALRHDFWDLDEDEYIESFRSRAGDDARDAGQQSDERLIPAGNLGYSGSTFFHTSNSKYLVKSLDRSFENEFFMHELFEPYAAYIKSHPNSLLNRITDTMYAPRSTLGSIFGIQPRHYIIMENLLHGQDGGEDGARWETYDLKPDDYFFPERDIAEGRLAPDSVKDRLIDQFNDELRVPADMKQLLTDICTEDTSFLASSNVVDFSLFLARYPIYATDDSAAETSSIAASAKQSPSWRTGVLSTDGKWVYRAVLLDFLWAKHKLHPKFMSGLIGAFNIFFKKGPMTITTEPLEYSGRFMRMVDQLLKEGDEGREAGTSAG</sequence>
<dbReference type="SUPFAM" id="SSF56104">
    <property type="entry name" value="SAICAR synthase-like"/>
    <property type="match status" value="1"/>
</dbReference>
<dbReference type="InterPro" id="IPR027483">
    <property type="entry name" value="PInositol-4-P-4/5-kinase_C_sf"/>
</dbReference>
<name>A0AAJ0G0N3_9HYPO</name>
<keyword evidence="1" id="KW-0808">Transferase</keyword>
<protein>
    <recommendedName>
        <fullName evidence="2">PIPK domain-containing protein</fullName>
    </recommendedName>
</protein>
<dbReference type="Gene3D" id="3.30.800.10">
    <property type="entry name" value="Phosphatidylinositol Phosphate Kinase II Beta"/>
    <property type="match status" value="1"/>
</dbReference>
<gene>
    <name evidence="3" type="ORF">QQS21_003400</name>
</gene>
<reference evidence="3" key="1">
    <citation type="submission" date="2023-06" db="EMBL/GenBank/DDBJ databases">
        <title>Conoideocrella luteorostrata (Hypocreales: Clavicipitaceae), a potential biocontrol fungus for elongate hemlock scale in United States Christmas tree production areas.</title>
        <authorList>
            <person name="Barrett H."/>
            <person name="Lovett B."/>
            <person name="Macias A.M."/>
            <person name="Stajich J.E."/>
            <person name="Kasson M.T."/>
        </authorList>
    </citation>
    <scope>NUCLEOTIDE SEQUENCE</scope>
    <source>
        <strain evidence="3">ARSEF 14590</strain>
    </source>
</reference>
<dbReference type="Gene3D" id="3.30.810.10">
    <property type="entry name" value="2-Layer Sandwich"/>
    <property type="match status" value="1"/>
</dbReference>
<dbReference type="InterPro" id="IPR027484">
    <property type="entry name" value="PInositol-4-P-5-kinase_N"/>
</dbReference>
<dbReference type="AlphaFoldDB" id="A0AAJ0G0N3"/>
<keyword evidence="1" id="KW-0418">Kinase</keyword>
<accession>A0AAJ0G0N3</accession>
<dbReference type="GO" id="GO:0046854">
    <property type="term" value="P:phosphatidylinositol phosphate biosynthetic process"/>
    <property type="evidence" value="ECO:0007669"/>
    <property type="project" value="TreeGrafter"/>
</dbReference>
<proteinExistence type="predicted"/>
<dbReference type="PROSITE" id="PS51455">
    <property type="entry name" value="PIPK"/>
    <property type="match status" value="1"/>
</dbReference>
<dbReference type="GO" id="GO:0016308">
    <property type="term" value="F:1-phosphatidylinositol-4-phosphate 5-kinase activity"/>
    <property type="evidence" value="ECO:0007669"/>
    <property type="project" value="TreeGrafter"/>
</dbReference>
<keyword evidence="4" id="KW-1185">Reference proteome</keyword>
<dbReference type="PANTHER" id="PTHR23086">
    <property type="entry name" value="PHOSPHATIDYLINOSITOL-4-PHOSPHATE 5-KINASE"/>
    <property type="match status" value="1"/>
</dbReference>
<dbReference type="PANTHER" id="PTHR23086:SF126">
    <property type="entry name" value="PIPK DOMAIN-CONTAINING PROTEIN"/>
    <property type="match status" value="1"/>
</dbReference>
<organism evidence="3 4">
    <name type="scientific">Conoideocrella luteorostrata</name>
    <dbReference type="NCBI Taxonomy" id="1105319"/>
    <lineage>
        <taxon>Eukaryota</taxon>
        <taxon>Fungi</taxon>
        <taxon>Dikarya</taxon>
        <taxon>Ascomycota</taxon>
        <taxon>Pezizomycotina</taxon>
        <taxon>Sordariomycetes</taxon>
        <taxon>Hypocreomycetidae</taxon>
        <taxon>Hypocreales</taxon>
        <taxon>Clavicipitaceae</taxon>
        <taxon>Conoideocrella</taxon>
    </lineage>
</organism>
<evidence type="ECO:0000259" key="2">
    <source>
        <dbReference type="PROSITE" id="PS51455"/>
    </source>
</evidence>
<evidence type="ECO:0000313" key="4">
    <source>
        <dbReference type="Proteomes" id="UP001251528"/>
    </source>
</evidence>
<dbReference type="Proteomes" id="UP001251528">
    <property type="component" value="Unassembled WGS sequence"/>
</dbReference>
<dbReference type="GO" id="GO:0005524">
    <property type="term" value="F:ATP binding"/>
    <property type="evidence" value="ECO:0007669"/>
    <property type="project" value="UniProtKB-UniRule"/>
</dbReference>
<dbReference type="Pfam" id="PF01504">
    <property type="entry name" value="PIP5K"/>
    <property type="match status" value="1"/>
</dbReference>
<evidence type="ECO:0000256" key="1">
    <source>
        <dbReference type="PROSITE-ProRule" id="PRU00781"/>
    </source>
</evidence>
<dbReference type="SMART" id="SM00330">
    <property type="entry name" value="PIPKc"/>
    <property type="match status" value="1"/>
</dbReference>
<dbReference type="GO" id="GO:0005886">
    <property type="term" value="C:plasma membrane"/>
    <property type="evidence" value="ECO:0007669"/>
    <property type="project" value="TreeGrafter"/>
</dbReference>
<keyword evidence="1" id="KW-0547">Nucleotide-binding</keyword>
<feature type="domain" description="PIPK" evidence="2">
    <location>
        <begin position="1"/>
        <end position="363"/>
    </location>
</feature>